<gene>
    <name evidence="2" type="ORF">IV49_GL000663</name>
</gene>
<evidence type="ECO:0000313" key="2">
    <source>
        <dbReference type="EMBL" id="KRN51201.1"/>
    </source>
</evidence>
<protein>
    <submittedName>
        <fullName evidence="2">DNA-3-methyladenine glycosylase I</fullName>
    </submittedName>
</protein>
<reference evidence="2 3" key="1">
    <citation type="journal article" date="2015" name="Genome Announc.">
        <title>Expanding the biotechnology potential of lactobacilli through comparative genomics of 213 strains and associated genera.</title>
        <authorList>
            <person name="Sun Z."/>
            <person name="Harris H.M."/>
            <person name="McCann A."/>
            <person name="Guo C."/>
            <person name="Argimon S."/>
            <person name="Zhang W."/>
            <person name="Yang X."/>
            <person name="Jeffery I.B."/>
            <person name="Cooney J.C."/>
            <person name="Kagawa T.F."/>
            <person name="Liu W."/>
            <person name="Song Y."/>
            <person name="Salvetti E."/>
            <person name="Wrobel A."/>
            <person name="Rasinkangas P."/>
            <person name="Parkhill J."/>
            <person name="Rea M.C."/>
            <person name="O'Sullivan O."/>
            <person name="Ritari J."/>
            <person name="Douillard F.P."/>
            <person name="Paul Ross R."/>
            <person name="Yang R."/>
            <person name="Briner A.E."/>
            <person name="Felis G.E."/>
            <person name="de Vos W.M."/>
            <person name="Barrangou R."/>
            <person name="Klaenhammer T.R."/>
            <person name="Caufield P.W."/>
            <person name="Cui Y."/>
            <person name="Zhang H."/>
            <person name="O'Toole P.W."/>
        </authorList>
    </citation>
    <scope>NUCLEOTIDE SEQUENCE [LARGE SCALE GENOMIC DNA]</scope>
    <source>
        <strain evidence="2 3">DSM 20405</strain>
    </source>
</reference>
<feature type="binding site" evidence="1">
    <location>
        <position position="21"/>
    </location>
    <ligand>
        <name>Zn(2+)</name>
        <dbReference type="ChEBI" id="CHEBI:29105"/>
    </ligand>
</feature>
<dbReference type="AlphaFoldDB" id="A0A0R2HDU3"/>
<comment type="caution">
    <text evidence="2">The sequence shown here is derived from an EMBL/GenBank/DDBJ whole genome shotgun (WGS) entry which is preliminary data.</text>
</comment>
<dbReference type="GO" id="GO:0046872">
    <property type="term" value="F:metal ion binding"/>
    <property type="evidence" value="ECO:0007669"/>
    <property type="project" value="UniProtKB-KW"/>
</dbReference>
<dbReference type="PANTHER" id="PTHR30037">
    <property type="entry name" value="DNA-3-METHYLADENINE GLYCOSYLASE 1"/>
    <property type="match status" value="1"/>
</dbReference>
<feature type="binding site" evidence="1">
    <location>
        <position position="179"/>
    </location>
    <ligand>
        <name>Zn(2+)</name>
        <dbReference type="ChEBI" id="CHEBI:29105"/>
    </ligand>
</feature>
<dbReference type="EMBL" id="JQBL01000002">
    <property type="protein sequence ID" value="KRN51201.1"/>
    <property type="molecule type" value="Genomic_DNA"/>
</dbReference>
<feature type="binding site" evidence="1">
    <location>
        <position position="183"/>
    </location>
    <ligand>
        <name>Zn(2+)</name>
        <dbReference type="ChEBI" id="CHEBI:29105"/>
    </ligand>
</feature>
<dbReference type="InterPro" id="IPR011257">
    <property type="entry name" value="DNA_glycosylase"/>
</dbReference>
<dbReference type="SUPFAM" id="SSF48150">
    <property type="entry name" value="DNA-glycosylase"/>
    <property type="match status" value="1"/>
</dbReference>
<name>A0A0R2HDU3_9FIRM</name>
<dbReference type="PANTHER" id="PTHR30037:SF4">
    <property type="entry name" value="DNA-3-METHYLADENINE GLYCOSYLASE I"/>
    <property type="match status" value="1"/>
</dbReference>
<dbReference type="InterPro" id="IPR052891">
    <property type="entry name" value="DNA-3mA_glycosylase"/>
</dbReference>
<keyword evidence="1" id="KW-0862">Zinc</keyword>
<dbReference type="GO" id="GO:0006284">
    <property type="term" value="P:base-excision repair"/>
    <property type="evidence" value="ECO:0007669"/>
    <property type="project" value="InterPro"/>
</dbReference>
<keyword evidence="3" id="KW-1185">Reference proteome</keyword>
<sequence length="186" mass="21740">MKQLDVCQSWAMGDVLLEDYHDHEWCKINHDDQFQFEMLCLEGASVGLSWSIILHKREAYKKAFHDFNIEKCAKMSDEELEALLTNKDLIRNRNKIFGVRKNALAVLRIQEEYGSFDKYLWSFIDGEQIVGHWHHLEEIPTQSEISQALSKDLKKRGIVYVGPIITYSFMQSIGMVNDHLVDCHCF</sequence>
<dbReference type="GO" id="GO:0008725">
    <property type="term" value="F:DNA-3-methyladenine glycosylase activity"/>
    <property type="evidence" value="ECO:0007669"/>
    <property type="project" value="InterPro"/>
</dbReference>
<organism evidence="2 3">
    <name type="scientific">Kandleria vitulina DSM 20405</name>
    <dbReference type="NCBI Taxonomy" id="1410657"/>
    <lineage>
        <taxon>Bacteria</taxon>
        <taxon>Bacillati</taxon>
        <taxon>Bacillota</taxon>
        <taxon>Erysipelotrichia</taxon>
        <taxon>Erysipelotrichales</taxon>
        <taxon>Coprobacillaceae</taxon>
        <taxon>Kandleria</taxon>
    </lineage>
</organism>
<dbReference type="RefSeq" id="WP_031588794.1">
    <property type="nucleotide sequence ID" value="NZ_JNKN01000005.1"/>
</dbReference>
<dbReference type="PATRIC" id="fig|1410657.5.peg.690"/>
<dbReference type="Gene3D" id="1.10.340.30">
    <property type="entry name" value="Hypothetical protein, domain 2"/>
    <property type="match status" value="1"/>
</dbReference>
<evidence type="ECO:0000256" key="1">
    <source>
        <dbReference type="PIRSR" id="PIRSR605019-1"/>
    </source>
</evidence>
<accession>A0A0R2HDU3</accession>
<keyword evidence="1" id="KW-0479">Metal-binding</keyword>
<dbReference type="Pfam" id="PF03352">
    <property type="entry name" value="Adenine_glyco"/>
    <property type="match status" value="1"/>
</dbReference>
<dbReference type="Proteomes" id="UP000051841">
    <property type="component" value="Unassembled WGS sequence"/>
</dbReference>
<evidence type="ECO:0000313" key="3">
    <source>
        <dbReference type="Proteomes" id="UP000051841"/>
    </source>
</evidence>
<dbReference type="InterPro" id="IPR005019">
    <property type="entry name" value="Adenine_glyco"/>
</dbReference>
<proteinExistence type="predicted"/>